<evidence type="ECO:0000313" key="3">
    <source>
        <dbReference type="Proteomes" id="UP000283269"/>
    </source>
</evidence>
<dbReference type="Proteomes" id="UP000283269">
    <property type="component" value="Unassembled WGS sequence"/>
</dbReference>
<sequence>MYIGAASFAPLFMLTPPLSSSDSEVVVGLHVNSASAWLENAFAESWAFILRVFDMFKNWFMCWGPSLVQHHPHPFHILGWAIFFGPIIVLVPCLVVVEIATIVLFHLGVVFHGQSQETIPDRFAFLKDYFIESRESLFATVEHWTAVFNKWTVAHPALLVLRLLGGAMGLFVLVGIWNGW</sequence>
<reference evidence="2 3" key="1">
    <citation type="journal article" date="2018" name="Evol. Lett.">
        <title>Horizontal gene cluster transfer increased hallucinogenic mushroom diversity.</title>
        <authorList>
            <person name="Reynolds H.T."/>
            <person name="Vijayakumar V."/>
            <person name="Gluck-Thaler E."/>
            <person name="Korotkin H.B."/>
            <person name="Matheny P.B."/>
            <person name="Slot J.C."/>
        </authorList>
    </citation>
    <scope>NUCLEOTIDE SEQUENCE [LARGE SCALE GENOMIC DNA]</scope>
    <source>
        <strain evidence="2 3">2631</strain>
    </source>
</reference>
<keyword evidence="3" id="KW-1185">Reference proteome</keyword>
<feature type="transmembrane region" description="Helical" evidence="1">
    <location>
        <begin position="77"/>
        <end position="105"/>
    </location>
</feature>
<gene>
    <name evidence="2" type="ORF">CVT25_014885</name>
</gene>
<name>A0A409WEX6_PSICY</name>
<keyword evidence="1" id="KW-0812">Transmembrane</keyword>
<accession>A0A409WEX6</accession>
<organism evidence="2 3">
    <name type="scientific">Psilocybe cyanescens</name>
    <dbReference type="NCBI Taxonomy" id="93625"/>
    <lineage>
        <taxon>Eukaryota</taxon>
        <taxon>Fungi</taxon>
        <taxon>Dikarya</taxon>
        <taxon>Basidiomycota</taxon>
        <taxon>Agaricomycotina</taxon>
        <taxon>Agaricomycetes</taxon>
        <taxon>Agaricomycetidae</taxon>
        <taxon>Agaricales</taxon>
        <taxon>Agaricineae</taxon>
        <taxon>Strophariaceae</taxon>
        <taxon>Psilocybe</taxon>
    </lineage>
</organism>
<proteinExistence type="predicted"/>
<keyword evidence="1" id="KW-1133">Transmembrane helix</keyword>
<evidence type="ECO:0000313" key="2">
    <source>
        <dbReference type="EMBL" id="PPQ77072.1"/>
    </source>
</evidence>
<dbReference type="InParanoid" id="A0A409WEX6"/>
<feature type="transmembrane region" description="Helical" evidence="1">
    <location>
        <begin position="159"/>
        <end position="177"/>
    </location>
</feature>
<dbReference type="OrthoDB" id="2977496at2759"/>
<keyword evidence="1" id="KW-0472">Membrane</keyword>
<dbReference type="AlphaFoldDB" id="A0A409WEX6"/>
<evidence type="ECO:0000256" key="1">
    <source>
        <dbReference type="SAM" id="Phobius"/>
    </source>
</evidence>
<comment type="caution">
    <text evidence="2">The sequence shown here is derived from an EMBL/GenBank/DDBJ whole genome shotgun (WGS) entry which is preliminary data.</text>
</comment>
<dbReference type="EMBL" id="NHYD01003444">
    <property type="protein sequence ID" value="PPQ77072.1"/>
    <property type="molecule type" value="Genomic_DNA"/>
</dbReference>
<protein>
    <submittedName>
        <fullName evidence="2">Uncharacterized protein</fullName>
    </submittedName>
</protein>